<dbReference type="InterPro" id="IPR004360">
    <property type="entry name" value="Glyas_Fos-R_dOase_dom"/>
</dbReference>
<organism evidence="2 3">
    <name type="scientific">Nocardioides panacisoli</name>
    <dbReference type="NCBI Taxonomy" id="627624"/>
    <lineage>
        <taxon>Bacteria</taxon>
        <taxon>Bacillati</taxon>
        <taxon>Actinomycetota</taxon>
        <taxon>Actinomycetes</taxon>
        <taxon>Propionibacteriales</taxon>
        <taxon>Nocardioidaceae</taxon>
        <taxon>Nocardioides</taxon>
    </lineage>
</organism>
<keyword evidence="3" id="KW-1185">Reference proteome</keyword>
<dbReference type="Gene3D" id="3.10.180.10">
    <property type="entry name" value="2,3-Dihydroxybiphenyl 1,2-Dioxygenase, domain 1"/>
    <property type="match status" value="1"/>
</dbReference>
<name>A0ABP7HYH1_9ACTN</name>
<reference evidence="3" key="1">
    <citation type="journal article" date="2019" name="Int. J. Syst. Evol. Microbiol.">
        <title>The Global Catalogue of Microorganisms (GCM) 10K type strain sequencing project: providing services to taxonomists for standard genome sequencing and annotation.</title>
        <authorList>
            <consortium name="The Broad Institute Genomics Platform"/>
            <consortium name="The Broad Institute Genome Sequencing Center for Infectious Disease"/>
            <person name="Wu L."/>
            <person name="Ma J."/>
        </authorList>
    </citation>
    <scope>NUCLEOTIDE SEQUENCE [LARGE SCALE GENOMIC DNA]</scope>
    <source>
        <strain evidence="3">JCM 16953</strain>
    </source>
</reference>
<dbReference type="EMBL" id="BAABAH010000001">
    <property type="protein sequence ID" value="GAA3805118.1"/>
    <property type="molecule type" value="Genomic_DNA"/>
</dbReference>
<dbReference type="CDD" id="cd06587">
    <property type="entry name" value="VOC"/>
    <property type="match status" value="1"/>
</dbReference>
<dbReference type="Pfam" id="PF00903">
    <property type="entry name" value="Glyoxalase"/>
    <property type="match status" value="1"/>
</dbReference>
<dbReference type="InterPro" id="IPR050383">
    <property type="entry name" value="GlyoxalaseI/FosfomycinResist"/>
</dbReference>
<comment type="caution">
    <text evidence="2">The sequence shown here is derived from an EMBL/GenBank/DDBJ whole genome shotgun (WGS) entry which is preliminary data.</text>
</comment>
<proteinExistence type="predicted"/>
<evidence type="ECO:0000259" key="1">
    <source>
        <dbReference type="PROSITE" id="PS51819"/>
    </source>
</evidence>
<dbReference type="InterPro" id="IPR037523">
    <property type="entry name" value="VOC_core"/>
</dbReference>
<protein>
    <submittedName>
        <fullName evidence="2">VOC family protein</fullName>
    </submittedName>
</protein>
<sequence>MTDERPFEINGFCHVALVCSDMKRTVEFYNGLLGLPLVKTLELPEGGGQHFFFEVAPGSYLAFFWFPDAPAPAPGIASAADMPGFGEILSAVGSMNHVAFTIPEDRFDDYKAKLDEAGVRTGFILNHDDSPFGVAAKMHPGVFIRSLYFVDPDGILLEFAAWTREIGPDEAHHEPRTAADLRARAEA</sequence>
<accession>A0ABP7HYH1</accession>
<dbReference type="InterPro" id="IPR029068">
    <property type="entry name" value="Glyas_Bleomycin-R_OHBP_Dase"/>
</dbReference>
<feature type="domain" description="VOC" evidence="1">
    <location>
        <begin position="11"/>
        <end position="162"/>
    </location>
</feature>
<dbReference type="SUPFAM" id="SSF54593">
    <property type="entry name" value="Glyoxalase/Bleomycin resistance protein/Dihydroxybiphenyl dioxygenase"/>
    <property type="match status" value="1"/>
</dbReference>
<dbReference type="Proteomes" id="UP001501821">
    <property type="component" value="Unassembled WGS sequence"/>
</dbReference>
<dbReference type="PANTHER" id="PTHR21366">
    <property type="entry name" value="GLYOXALASE FAMILY PROTEIN"/>
    <property type="match status" value="1"/>
</dbReference>
<evidence type="ECO:0000313" key="2">
    <source>
        <dbReference type="EMBL" id="GAA3805118.1"/>
    </source>
</evidence>
<gene>
    <name evidence="2" type="ORF">GCM10022242_05410</name>
</gene>
<evidence type="ECO:0000313" key="3">
    <source>
        <dbReference type="Proteomes" id="UP001501821"/>
    </source>
</evidence>
<dbReference type="PANTHER" id="PTHR21366:SF31">
    <property type="entry name" value="METALLOTHIOL TRANSFERASE FOSB"/>
    <property type="match status" value="1"/>
</dbReference>
<dbReference type="PROSITE" id="PS51819">
    <property type="entry name" value="VOC"/>
    <property type="match status" value="1"/>
</dbReference>
<dbReference type="RefSeq" id="WP_344772247.1">
    <property type="nucleotide sequence ID" value="NZ_BAABAH010000001.1"/>
</dbReference>